<accession>A0A392VUK2</accession>
<feature type="compositionally biased region" description="Basic and acidic residues" evidence="1">
    <location>
        <begin position="15"/>
        <end position="24"/>
    </location>
</feature>
<evidence type="ECO:0000313" key="2">
    <source>
        <dbReference type="EMBL" id="MCI91916.1"/>
    </source>
</evidence>
<keyword evidence="3" id="KW-1185">Reference proteome</keyword>
<proteinExistence type="predicted"/>
<dbReference type="Proteomes" id="UP000265520">
    <property type="component" value="Unassembled WGS sequence"/>
</dbReference>
<feature type="region of interest" description="Disordered" evidence="1">
    <location>
        <begin position="1"/>
        <end position="24"/>
    </location>
</feature>
<dbReference type="AlphaFoldDB" id="A0A392VUK2"/>
<evidence type="ECO:0000256" key="1">
    <source>
        <dbReference type="SAM" id="MobiDB-lite"/>
    </source>
</evidence>
<protein>
    <submittedName>
        <fullName evidence="2">Uncharacterized protein</fullName>
    </submittedName>
</protein>
<feature type="non-terminal residue" evidence="2">
    <location>
        <position position="1"/>
    </location>
</feature>
<organism evidence="2 3">
    <name type="scientific">Trifolium medium</name>
    <dbReference type="NCBI Taxonomy" id="97028"/>
    <lineage>
        <taxon>Eukaryota</taxon>
        <taxon>Viridiplantae</taxon>
        <taxon>Streptophyta</taxon>
        <taxon>Embryophyta</taxon>
        <taxon>Tracheophyta</taxon>
        <taxon>Spermatophyta</taxon>
        <taxon>Magnoliopsida</taxon>
        <taxon>eudicotyledons</taxon>
        <taxon>Gunneridae</taxon>
        <taxon>Pentapetalae</taxon>
        <taxon>rosids</taxon>
        <taxon>fabids</taxon>
        <taxon>Fabales</taxon>
        <taxon>Fabaceae</taxon>
        <taxon>Papilionoideae</taxon>
        <taxon>50 kb inversion clade</taxon>
        <taxon>NPAAA clade</taxon>
        <taxon>Hologalegina</taxon>
        <taxon>IRL clade</taxon>
        <taxon>Trifolieae</taxon>
        <taxon>Trifolium</taxon>
    </lineage>
</organism>
<reference evidence="2 3" key="1">
    <citation type="journal article" date="2018" name="Front. Plant Sci.">
        <title>Red Clover (Trifolium pratense) and Zigzag Clover (T. medium) - A Picture of Genomic Similarities and Differences.</title>
        <authorList>
            <person name="Dluhosova J."/>
            <person name="Istvanek J."/>
            <person name="Nedelnik J."/>
            <person name="Repkova J."/>
        </authorList>
    </citation>
    <scope>NUCLEOTIDE SEQUENCE [LARGE SCALE GENOMIC DNA]</scope>
    <source>
        <strain evidence="3">cv. 10/8</strain>
        <tissue evidence="2">Leaf</tissue>
    </source>
</reference>
<comment type="caution">
    <text evidence="2">The sequence shown here is derived from an EMBL/GenBank/DDBJ whole genome shotgun (WGS) entry which is preliminary data.</text>
</comment>
<feature type="compositionally biased region" description="Polar residues" evidence="1">
    <location>
        <begin position="1"/>
        <end position="11"/>
    </location>
</feature>
<sequence length="24" mass="2583">LAAPDATSSKNHFSKGPELRRTQA</sequence>
<dbReference type="EMBL" id="LXQA011285691">
    <property type="protein sequence ID" value="MCI91916.1"/>
    <property type="molecule type" value="Genomic_DNA"/>
</dbReference>
<evidence type="ECO:0000313" key="3">
    <source>
        <dbReference type="Proteomes" id="UP000265520"/>
    </source>
</evidence>
<name>A0A392VUK2_9FABA</name>